<dbReference type="RefSeq" id="WP_071471940.1">
    <property type="nucleotide sequence ID" value="NZ_MDKE01000011.1"/>
</dbReference>
<dbReference type="EMBL" id="MDKE01000011">
    <property type="protein sequence ID" value="OIN12165.1"/>
    <property type="molecule type" value="Genomic_DNA"/>
</dbReference>
<dbReference type="STRING" id="1414654.BFR47_00180"/>
<feature type="signal peptide" evidence="1">
    <location>
        <begin position="1"/>
        <end position="27"/>
    </location>
</feature>
<sequence>MKIKIRKGVVTCSLLAALWLPLLGAAASIDKHADKPTWMDWGFFGNTIISASLTRWSSRRDDE</sequence>
<protein>
    <submittedName>
        <fullName evidence="2">Uncharacterized protein</fullName>
    </submittedName>
</protein>
<accession>A0A1J4QI59</accession>
<evidence type="ECO:0000256" key="1">
    <source>
        <dbReference type="SAM" id="SignalP"/>
    </source>
</evidence>
<evidence type="ECO:0000313" key="2">
    <source>
        <dbReference type="EMBL" id="OIN12165.1"/>
    </source>
</evidence>
<feature type="chain" id="PRO_5009632437" evidence="1">
    <location>
        <begin position="28"/>
        <end position="63"/>
    </location>
</feature>
<proteinExistence type="predicted"/>
<organism evidence="2 3">
    <name type="scientific">Oceanisphaera psychrotolerans</name>
    <dbReference type="NCBI Taxonomy" id="1414654"/>
    <lineage>
        <taxon>Bacteria</taxon>
        <taxon>Pseudomonadati</taxon>
        <taxon>Pseudomonadota</taxon>
        <taxon>Gammaproteobacteria</taxon>
        <taxon>Aeromonadales</taxon>
        <taxon>Aeromonadaceae</taxon>
        <taxon>Oceanisphaera</taxon>
    </lineage>
</organism>
<evidence type="ECO:0000313" key="3">
    <source>
        <dbReference type="Proteomes" id="UP000243073"/>
    </source>
</evidence>
<gene>
    <name evidence="2" type="ORF">BFR47_00180</name>
</gene>
<dbReference type="Proteomes" id="UP000243073">
    <property type="component" value="Unassembled WGS sequence"/>
</dbReference>
<reference evidence="2 3" key="1">
    <citation type="submission" date="2016-07" db="EMBL/GenBank/DDBJ databases">
        <title>Draft Genome Sequence of Oceanisphaera psychrotolerans, isolated from coastal sediment samples.</title>
        <authorList>
            <person name="Zhuo S."/>
            <person name="Ruan Z."/>
        </authorList>
    </citation>
    <scope>NUCLEOTIDE SEQUENCE [LARGE SCALE GENOMIC DNA]</scope>
    <source>
        <strain evidence="2 3">LAM-WHM-ZC</strain>
    </source>
</reference>
<comment type="caution">
    <text evidence="2">The sequence shown here is derived from an EMBL/GenBank/DDBJ whole genome shotgun (WGS) entry which is preliminary data.</text>
</comment>
<dbReference type="AlphaFoldDB" id="A0A1J4QI59"/>
<keyword evidence="1" id="KW-0732">Signal</keyword>
<dbReference type="OrthoDB" id="5601007at2"/>
<keyword evidence="3" id="KW-1185">Reference proteome</keyword>
<name>A0A1J4QI59_9GAMM</name>